<keyword evidence="3 7" id="KW-0547">Nucleotide-binding</keyword>
<reference evidence="8 9" key="1">
    <citation type="submission" date="2022-06" db="EMBL/GenBank/DDBJ databases">
        <title>Draft genome sequence of type strain Streptomyces rubrisoli DSM 42083.</title>
        <authorList>
            <person name="Duangmal K."/>
            <person name="Klaysubun C."/>
        </authorList>
    </citation>
    <scope>NUCLEOTIDE SEQUENCE [LARGE SCALE GENOMIC DNA]</scope>
    <source>
        <strain evidence="8 9">DSM 42083</strain>
    </source>
</reference>
<keyword evidence="9" id="KW-1185">Reference proteome</keyword>
<gene>
    <name evidence="8" type="ORF">NON19_19475</name>
</gene>
<organism evidence="8 9">
    <name type="scientific">Streptantibioticus rubrisoli</name>
    <dbReference type="NCBI Taxonomy" id="1387313"/>
    <lineage>
        <taxon>Bacteria</taxon>
        <taxon>Bacillati</taxon>
        <taxon>Actinomycetota</taxon>
        <taxon>Actinomycetes</taxon>
        <taxon>Kitasatosporales</taxon>
        <taxon>Streptomycetaceae</taxon>
        <taxon>Streptantibioticus</taxon>
    </lineage>
</organism>
<dbReference type="InterPro" id="IPR029047">
    <property type="entry name" value="HSP70_peptide-bd_sf"/>
</dbReference>
<accession>A0ABT1PFJ4</accession>
<evidence type="ECO:0000256" key="5">
    <source>
        <dbReference type="ARBA" id="ARBA00023016"/>
    </source>
</evidence>
<proteinExistence type="inferred from homology"/>
<dbReference type="RefSeq" id="WP_255929818.1">
    <property type="nucleotide sequence ID" value="NZ_JANFNH010000023.1"/>
</dbReference>
<evidence type="ECO:0000256" key="6">
    <source>
        <dbReference type="ARBA" id="ARBA00023186"/>
    </source>
</evidence>
<evidence type="ECO:0000256" key="2">
    <source>
        <dbReference type="ARBA" id="ARBA00022553"/>
    </source>
</evidence>
<protein>
    <submittedName>
        <fullName evidence="8">Hsp70 family protein</fullName>
    </submittedName>
</protein>
<sequence>MSRVVGIDLGTTYSAVAVADAGGSAAIVRNREGENITPSVVMFQGETVIVGSQAKRSAATAPDHVVQFVKRYMGEPNPVYTSESGVPFRPEEISALVLKRLKEDAEMMLGETVDQAVITVPAYFDDARRNATKDAGRIAGLDVLRIVNEPTAAALAYGIERAEDTAEIGTVLVYDLGGGTFDVTVMRVEDGEYDVIATDGDRNLGGFDWDGALMEHLNQTFMAAGGRDLTDDGALLAELRDKAEIAKRTLSNAPQAVVVLSADGRHEQIRVTREKFEEITAHLLDRTRVITEGVLEEAKLSWDGIDRVLLVGGSTRMPMVHALVQRLSGREPERGINQDEVVALGAALVGLDAQVRAQQAAEKRKYVGAGADVTSSPGDGLARLTKGRVKSIKDVTSQSLGMVATDADDHGRQYNAVIVPRNTTVPARKSDVFRTLADQQTRLRVAVTEGDDEDLDFVTTVGESTLDIPPYPVGAPFEVFYSYDVDGIIHVEVKDLTSGKWLGEFEIERPGNLGSQELAELTDRVARTTAL</sequence>
<dbReference type="PROSITE" id="PS01036">
    <property type="entry name" value="HSP70_3"/>
    <property type="match status" value="1"/>
</dbReference>
<dbReference type="PROSITE" id="PS00329">
    <property type="entry name" value="HSP70_2"/>
    <property type="match status" value="1"/>
</dbReference>
<evidence type="ECO:0000313" key="9">
    <source>
        <dbReference type="Proteomes" id="UP001206206"/>
    </source>
</evidence>
<evidence type="ECO:0000313" key="8">
    <source>
        <dbReference type="EMBL" id="MCQ4044142.1"/>
    </source>
</evidence>
<dbReference type="Gene3D" id="3.90.640.10">
    <property type="entry name" value="Actin, Chain A, domain 4"/>
    <property type="match status" value="1"/>
</dbReference>
<dbReference type="PRINTS" id="PR00301">
    <property type="entry name" value="HEATSHOCK70"/>
</dbReference>
<evidence type="ECO:0000256" key="7">
    <source>
        <dbReference type="RuleBase" id="RU003322"/>
    </source>
</evidence>
<evidence type="ECO:0000256" key="3">
    <source>
        <dbReference type="ARBA" id="ARBA00022741"/>
    </source>
</evidence>
<dbReference type="InterPro" id="IPR043129">
    <property type="entry name" value="ATPase_NBD"/>
</dbReference>
<comment type="caution">
    <text evidence="8">The sequence shown here is derived from an EMBL/GenBank/DDBJ whole genome shotgun (WGS) entry which is preliminary data.</text>
</comment>
<keyword evidence="2" id="KW-0597">Phosphoprotein</keyword>
<dbReference type="Pfam" id="PF00012">
    <property type="entry name" value="HSP70"/>
    <property type="match status" value="2"/>
</dbReference>
<dbReference type="InterPro" id="IPR013126">
    <property type="entry name" value="Hsp_70_fam"/>
</dbReference>
<keyword evidence="6" id="KW-0143">Chaperone</keyword>
<dbReference type="SUPFAM" id="SSF53067">
    <property type="entry name" value="Actin-like ATPase domain"/>
    <property type="match status" value="2"/>
</dbReference>
<evidence type="ECO:0000256" key="1">
    <source>
        <dbReference type="ARBA" id="ARBA00007381"/>
    </source>
</evidence>
<name>A0ABT1PFJ4_9ACTN</name>
<dbReference type="EMBL" id="JANFNH010000023">
    <property type="protein sequence ID" value="MCQ4044142.1"/>
    <property type="molecule type" value="Genomic_DNA"/>
</dbReference>
<keyword evidence="4 7" id="KW-0067">ATP-binding</keyword>
<keyword evidence="5" id="KW-0346">Stress response</keyword>
<dbReference type="PANTHER" id="PTHR19375">
    <property type="entry name" value="HEAT SHOCK PROTEIN 70KDA"/>
    <property type="match status" value="1"/>
</dbReference>
<dbReference type="InterPro" id="IPR018181">
    <property type="entry name" value="Heat_shock_70_CS"/>
</dbReference>
<dbReference type="Gene3D" id="3.30.420.40">
    <property type="match status" value="2"/>
</dbReference>
<dbReference type="SUPFAM" id="SSF100920">
    <property type="entry name" value="Heat shock protein 70kD (HSP70), peptide-binding domain"/>
    <property type="match status" value="1"/>
</dbReference>
<dbReference type="Gene3D" id="2.60.34.10">
    <property type="entry name" value="Substrate Binding Domain Of DNAk, Chain A, domain 1"/>
    <property type="match status" value="1"/>
</dbReference>
<evidence type="ECO:0000256" key="4">
    <source>
        <dbReference type="ARBA" id="ARBA00022840"/>
    </source>
</evidence>
<dbReference type="PROSITE" id="PS00297">
    <property type="entry name" value="HSP70_1"/>
    <property type="match status" value="1"/>
</dbReference>
<dbReference type="Proteomes" id="UP001206206">
    <property type="component" value="Unassembled WGS sequence"/>
</dbReference>
<comment type="similarity">
    <text evidence="1 7">Belongs to the heat shock protein 70 family.</text>
</comment>